<keyword evidence="3" id="KW-0695">RNA-directed DNA polymerase</keyword>
<comment type="caution">
    <text evidence="3">The sequence shown here is derived from an EMBL/GenBank/DDBJ whole genome shotgun (WGS) entry which is preliminary data.</text>
</comment>
<accession>A0A225WJR5</accession>
<feature type="region of interest" description="Disordered" evidence="1">
    <location>
        <begin position="81"/>
        <end position="115"/>
    </location>
</feature>
<keyword evidence="3" id="KW-0548">Nucleotidyltransferase</keyword>
<evidence type="ECO:0000313" key="3">
    <source>
        <dbReference type="EMBL" id="OWZ17369.1"/>
    </source>
</evidence>
<dbReference type="PANTHER" id="PTHR37984">
    <property type="entry name" value="PROTEIN CBG26694"/>
    <property type="match status" value="1"/>
</dbReference>
<dbReference type="InterPro" id="IPR001584">
    <property type="entry name" value="Integrase_cat-core"/>
</dbReference>
<reference evidence="4" key="1">
    <citation type="submission" date="2017-03" db="EMBL/GenBank/DDBJ databases">
        <title>Phytopthora megakarya and P. palmivora, two closely related causual agents of cacao black pod achieved similar genome size and gene model numbers by different mechanisms.</title>
        <authorList>
            <person name="Ali S."/>
            <person name="Shao J."/>
            <person name="Larry D.J."/>
            <person name="Kronmiller B."/>
            <person name="Shen D."/>
            <person name="Strem M.D."/>
            <person name="Melnick R.L."/>
            <person name="Guiltinan M.J."/>
            <person name="Tyler B.M."/>
            <person name="Meinhardt L.W."/>
            <person name="Bailey B.A."/>
        </authorList>
    </citation>
    <scope>NUCLEOTIDE SEQUENCE [LARGE SCALE GENOMIC DNA]</scope>
    <source>
        <strain evidence="4">zdho120</strain>
    </source>
</reference>
<proteinExistence type="predicted"/>
<dbReference type="SUPFAM" id="SSF53098">
    <property type="entry name" value="Ribonuclease H-like"/>
    <property type="match status" value="1"/>
</dbReference>
<evidence type="ECO:0000256" key="1">
    <source>
        <dbReference type="SAM" id="MobiDB-lite"/>
    </source>
</evidence>
<dbReference type="GO" id="GO:0003964">
    <property type="term" value="F:RNA-directed DNA polymerase activity"/>
    <property type="evidence" value="ECO:0007669"/>
    <property type="project" value="UniProtKB-KW"/>
</dbReference>
<dbReference type="InterPro" id="IPR036397">
    <property type="entry name" value="RNaseH_sf"/>
</dbReference>
<dbReference type="AlphaFoldDB" id="A0A225WJR5"/>
<dbReference type="PROSITE" id="PS50994">
    <property type="entry name" value="INTEGRASE"/>
    <property type="match status" value="1"/>
</dbReference>
<dbReference type="GO" id="GO:0015074">
    <property type="term" value="P:DNA integration"/>
    <property type="evidence" value="ECO:0007669"/>
    <property type="project" value="InterPro"/>
</dbReference>
<keyword evidence="3" id="KW-0808">Transferase</keyword>
<name>A0A225WJR5_9STRA</name>
<dbReference type="EMBL" id="NBNE01000765">
    <property type="protein sequence ID" value="OWZ17369.1"/>
    <property type="molecule type" value="Genomic_DNA"/>
</dbReference>
<evidence type="ECO:0000259" key="2">
    <source>
        <dbReference type="PROSITE" id="PS50994"/>
    </source>
</evidence>
<organism evidence="3 4">
    <name type="scientific">Phytophthora megakarya</name>
    <dbReference type="NCBI Taxonomy" id="4795"/>
    <lineage>
        <taxon>Eukaryota</taxon>
        <taxon>Sar</taxon>
        <taxon>Stramenopiles</taxon>
        <taxon>Oomycota</taxon>
        <taxon>Peronosporomycetes</taxon>
        <taxon>Peronosporales</taxon>
        <taxon>Peronosporaceae</taxon>
        <taxon>Phytophthora</taxon>
    </lineage>
</organism>
<dbReference type="Gene3D" id="3.30.420.10">
    <property type="entry name" value="Ribonuclease H-like superfamily/Ribonuclease H"/>
    <property type="match status" value="1"/>
</dbReference>
<protein>
    <submittedName>
        <fullName evidence="3">Reverse transcriptase</fullName>
    </submittedName>
</protein>
<dbReference type="GO" id="GO:0003676">
    <property type="term" value="F:nucleic acid binding"/>
    <property type="evidence" value="ECO:0007669"/>
    <property type="project" value="InterPro"/>
</dbReference>
<dbReference type="Proteomes" id="UP000198211">
    <property type="component" value="Unassembled WGS sequence"/>
</dbReference>
<evidence type="ECO:0000313" key="4">
    <source>
        <dbReference type="Proteomes" id="UP000198211"/>
    </source>
</evidence>
<dbReference type="InterPro" id="IPR050951">
    <property type="entry name" value="Retrovirus_Pol_polyprotein"/>
</dbReference>
<keyword evidence="4" id="KW-1185">Reference proteome</keyword>
<dbReference type="InterPro" id="IPR012337">
    <property type="entry name" value="RNaseH-like_sf"/>
</dbReference>
<sequence length="332" mass="36658">MALDRLRKWSGHELVHVKRAWIGSGDSLASAAMQRQGGIEVQGGPEYQDQASLNWLDEILMLKTKNSVVRIAAVTTRASRVRSPVGVIGPDPGDAGRSDQAGSGGESKDHSPAVPDTLLSDILHHYHTTLEGGHQGIPTSGSGITSTGEDCIGVFSDIWGNAWTAKRETGKEKPAIRGESPGNLQATHPFQIIAMDHIPSLPRSHKGNTELLIWVDLFTGYVIAKASSSLSVQMVAESFEECVFRRFGASEMNRHDREPGFMSISFCRLTRSWNNGRERRWHIDHKLTGQREERYRRRPGHSRCTFPSWIERIGMSMLSGLPSQSIRPTIGS</sequence>
<gene>
    <name evidence="3" type="ORF">PHMEG_0008699</name>
</gene>
<feature type="domain" description="Integrase catalytic" evidence="2">
    <location>
        <begin position="185"/>
        <end position="274"/>
    </location>
</feature>
<dbReference type="PANTHER" id="PTHR37984:SF5">
    <property type="entry name" value="PROTEIN NYNRIN-LIKE"/>
    <property type="match status" value="1"/>
</dbReference>